<evidence type="ECO:0000313" key="2">
    <source>
        <dbReference type="EMBL" id="MFC3615389.1"/>
    </source>
</evidence>
<dbReference type="Gene3D" id="2.150.10.10">
    <property type="entry name" value="Serralysin-like metalloprotease, C-terminal"/>
    <property type="match status" value="1"/>
</dbReference>
<dbReference type="InterPro" id="IPR011050">
    <property type="entry name" value="Pectin_lyase_fold/virulence"/>
</dbReference>
<protein>
    <submittedName>
        <fullName evidence="2">Beta strand repeat-containing protein</fullName>
    </submittedName>
</protein>
<dbReference type="EMBL" id="JBHRXI010000017">
    <property type="protein sequence ID" value="MFC3615389.1"/>
    <property type="molecule type" value="Genomic_DNA"/>
</dbReference>
<dbReference type="RefSeq" id="WP_386736663.1">
    <property type="nucleotide sequence ID" value="NZ_JBHRXI010000017.1"/>
</dbReference>
<dbReference type="InterPro" id="IPR018511">
    <property type="entry name" value="Hemolysin-typ_Ca-bd_CS"/>
</dbReference>
<comment type="caution">
    <text evidence="2">The sequence shown here is derived from an EMBL/GenBank/DDBJ whole genome shotgun (WGS) entry which is preliminary data.</text>
</comment>
<dbReference type="Pfam" id="PF00353">
    <property type="entry name" value="HemolysinCabind"/>
    <property type="match status" value="5"/>
</dbReference>
<dbReference type="PROSITE" id="PS00330">
    <property type="entry name" value="HEMOLYSIN_CALCIUM"/>
    <property type="match status" value="2"/>
</dbReference>
<name>A0ABV7TIM1_9RHOB</name>
<feature type="region of interest" description="Disordered" evidence="1">
    <location>
        <begin position="561"/>
        <end position="593"/>
    </location>
</feature>
<dbReference type="Gene3D" id="2.160.20.10">
    <property type="entry name" value="Single-stranded right-handed beta-helix, Pectin lyase-like"/>
    <property type="match status" value="4"/>
</dbReference>
<organism evidence="2 3">
    <name type="scientific">Lutimaribacter marinistellae</name>
    <dbReference type="NCBI Taxonomy" id="1820329"/>
    <lineage>
        <taxon>Bacteria</taxon>
        <taxon>Pseudomonadati</taxon>
        <taxon>Pseudomonadota</taxon>
        <taxon>Alphaproteobacteria</taxon>
        <taxon>Rhodobacterales</taxon>
        <taxon>Roseobacteraceae</taxon>
        <taxon>Lutimaribacter</taxon>
    </lineage>
</organism>
<keyword evidence="3" id="KW-1185">Reference proteome</keyword>
<accession>A0ABV7TIM1</accession>
<evidence type="ECO:0000256" key="1">
    <source>
        <dbReference type="SAM" id="MobiDB-lite"/>
    </source>
</evidence>
<dbReference type="Pfam" id="PF17963">
    <property type="entry name" value="Big_9"/>
    <property type="match status" value="1"/>
</dbReference>
<dbReference type="Proteomes" id="UP001595629">
    <property type="component" value="Unassembled WGS sequence"/>
</dbReference>
<reference evidence="3" key="1">
    <citation type="journal article" date="2019" name="Int. J. Syst. Evol. Microbiol.">
        <title>The Global Catalogue of Microorganisms (GCM) 10K type strain sequencing project: providing services to taxonomists for standard genome sequencing and annotation.</title>
        <authorList>
            <consortium name="The Broad Institute Genomics Platform"/>
            <consortium name="The Broad Institute Genome Sequencing Center for Infectious Disease"/>
            <person name="Wu L."/>
            <person name="Ma J."/>
        </authorList>
    </citation>
    <scope>NUCLEOTIDE SEQUENCE [LARGE SCALE GENOMIC DNA]</scope>
    <source>
        <strain evidence="3">KCTC 42911</strain>
    </source>
</reference>
<dbReference type="Pfam" id="PF16184">
    <property type="entry name" value="Cadherin_3"/>
    <property type="match status" value="1"/>
</dbReference>
<evidence type="ECO:0000313" key="3">
    <source>
        <dbReference type="Proteomes" id="UP001595629"/>
    </source>
</evidence>
<sequence>MALTKQQILDIWAELDAAYVTFPALAAVGGDYDDATGVTTVAGDFANARSLLTSDYDFVLNDASTTVGQLALTVNMLFVELGEEYVAYLQDGGAPILEIAKDRGGAPAPGQSYHDNLLGNLGNSPIVSRFTNPEADPNNNVDITGDGIGDLVADPRSAAGQAFGDRPYFAGTSDNQAFGESIAWDIGYGLELSELDTARATNGNPAFSPLDGEVYLYSSASNTTTLYGTIQAAIDAAAAGDSVIVGAGTYNESLSLSKELNLIGVANAAGDKPVIDSAGNGIQLTGDINDGGSATVEISGFSFENNSVGVRVSSTAMLDNLMLDNNDYSGNTVHGVGSGSGAPGLGHISITNSDFLDNGQGGSNGTGDIVLFNYHGDATIENVDIDSTRVEGDATASKGDNAIQIAGFDPSTYDVSAPIGTVSINNVTVDGAYHKPHLAVQGFNDLSGLSLGNVTLTGSANWGYLVFVDPIGSSGTDAPANPGYPGNFSGGAGTSGLDMSGVTINNSSTGAPFDSFVRGTDAADTFVGTDADDVLNALAEGDTDYGGNDTVSGLAGDDTLVGGEGDDDLDGGAGTDQAAYGGSRDGFGIAQNPDGSYTVTDSDTTDGDEGTDQLVRIESVLMGGIAFELDSNSPDTSGYTEKFAQGFEADTSGFLTPTGYGSLTMLFSGFGGISAADGGYYALAQQSGTPGNESGPFTRFDGYRTDFGGGWTTQIKVYLDPTWADGEGFDWSVAANGQDGNHERDFIFHVTKDADTGTVLIGADNNSNFDPQNNLETKNHVSIDTAGWYTLEHNAYENADGDLEVAMNVYDAAGNWMFTEVRSDPSDDIATAVGGNRYGWFTNIDIAGGVAVDSVSLQTANSNTIQIKTAGTNTIVGEYADVASAQAAVQAGEVIYDPQADTFYVFSGMSIQEAVDTAASGDTVLVDNGTYGPVTISTSGIDLLSVNDGGAQIVGAGVNQGAAIRIETEVSSVRIGNVGQGFDIDAGAGDLAAIYAVGINTDITVQGNNIDGGTGNAFLSGGASDGANVFGLMSSLIAQNVMTSSGPTQTLYINGNASLGAISQGNNIVFNQVTGDNLLMGIESNGGFVSTNTFSGSPGYAALEVFGTGVQVQLNDFNLDSGTTSFIDGAASYDEQQILALNNEGTATFAVITDTTITLFDNEAAAQTAGQLTNGSIVLDLTSGEINVYNGMSIQDAVDAASNGGTINVGAGTYVEDVTIPVGLTGLTINGVFDGTAGSDVSRDLMGGVGESSMQGRLIVLGDDTSIDGMRFAEGSGGGAFELATIHVQASNADISNSVFYRSGAVDGDTSRGVVNSVGNGDGMSVTNNAFSGFHTGTYVNGSDDVTVDGNHFINNLVGVSADAYPVGNLNLAVTNNVFDNTLEDMGLGAVGASWGGTSTIDGNTFNKGFFDYDAADNSALLGTNTFVPGPVTISSSESVFTSIQDAVNAASPGDTITVGAGTYAEDVVIDKALTLVSASGAASTIIDGQNGALGAIEIDPGVSDVTIGGSGQGFTILGNNGNGAIENAAVYIQGTGHDNINILGNTIEARGDAGLMNEYGGTLSNSTIDGNAFTGVTYTGGVPEGLGSAGQFNVGNNVPRQLVVLGNGGGDALSANVTNLAFTNNTVSGTTGGLNIDGNSQGNYLATIDAAGSVIDGNAFTGTGGAFYTGLRVRRPDTDITNNTFDNSSGGDSRGVTLQNQNGTEDMSGNQFIGGTGPDGFAGTPGDDTFSTDAGNDTVFGSAGNDAIDGGADTDTAVYAGSVGDYAVTATTDADGRATGFTAITDTNVGDGDEGTDTLTDVELLQFADGVIDTADAVHVFDAGNALIGTFDNIEDAVAVATAGSTLRVASGDVNIENGTPNGQVVIDKDISIVGLGSASTTLKVNASTGTSGDSRGTFLVNDGVTFSMSDLTMDGTGFDIWQGVRHKGSGVFDSVSFENIGYNPSTNYAGTAIAAFGAASDVDVIDSSFSNIGRVGVLYYGAGTTGEFRGNTYTGKGDGDHLDYALDISAGADIDVTDNVISENRGVASSDGSVSAGVLVSTFFGPGTNADFSGNSFADNSFGVFFGYDASDASSGSFAGTNSFTGSGIGLRVLGDGAVTGTGSITGDASTVSWNGGAAGNMIVGAGLDDTLSGAGGNDTIDGGAGIDTLDLSDAINSVGVNLGSNPLSPLAVGTGFATGSDIGIDGLTGIENIRGGQGADGLTGDAGDNVFFASSGNDTVTGAGGTDTYDASDETDAVAIDLVGGTATGAGIGSDQLSGITNAVGGDGDDSFTGGTANNSFDGGSGDDTAIIADTFANSTVTQVGGVTTVVSADGTDTFTNVENLQFSDQTVSIFTEEDSVATDEDSSTNGSVLGNDFDIALGSGDLTVTEVDGNAIGSTVTIASGATVDMLGDGTFSYDPNGAFEALNSGEAGVDSFTYTVEDGDGNSTTETVTVNLTGVNDGPKPAASYDLTGTLVEEGDVATFGLAAALGSDIDADAEDDTNSLTYAVTAQDPAGNSVIVGNGAVPSLQFTPGAGLETLNEGETQDVTVTLSATDAQLASESFDVTFRITGKNDDPVVAAGGTGNAQEDGAPIVVDLSALGSDTDDEDDGASLIYSVSSQPAGGSASIVLQGLEINPTGLQFDPGSDFQNLSQGQTQTVQIGVTATDSRGGTSVEEFVEITVTGTNDPVSAGAPLTDTTDEDAGTFTATVSDLIANVSDVDTNDTHTVQNLTRTDGGRALTSLTVSDAGGISFDPSEFTDLAVGESETLTFTYDISDGNSTDGTQISITVEGRNDTPQISGVFLTTARPATVDENPGETGSASLKSGFGVVNFSDADISDGASMSLSTVSAISSLGLTHSASDLAALETAPTLQTTSFPPGASGTQSSSIVYFLTDANLDFLTEGETLSMTYRVTVQDDSGVAGTDTATQDFIVDYVGANDDPAIGGDLTLSTTPFGSVTLTTADLTAVDPDVGDTATFHVQSSTNGEVRLNGVLATSFTLDDVTNGNVTFAQDGDPSATAEFSVIVEDGAGAQSGASTVTVNVAGADFTLTKEVVETGQYGNNYNGAVSPTGVVQARFDALPGQNVLTFKGYDVDFDDEMSVRLNGQVVEVLEAGVNNGLASYEIVLPDGTLRGSDNILEFVQNTNTSWRWGVTDVKIDNRIPLTIAQTDTTEQGNNFNGATAIDGQVAYTFEGLGIDARVSLNGFDIDFGNEVRVVLNGNNIGFLDVGADNALAPDDFLITAAQQQAGENVLEFVQARNISWTWGVTDLLVQADADMRLTPDQIETGTFGNKFDGKTDADGIVKAAFAGTGKDITLSLQGFDVDFSNEVQVLLNGNSLGFLGVGQDNGLSYDEFQISAAQQQVGENVIEFVQARNTTWAWGVTDVMISENEPADARLERGVRDNADYGNDFNGMTDADGSVSFAFVGTDEDLFVFVEGFDIDFSNEVEVFLNGNSQGFLAAGVDNGLQSYQLEFTAAELEVGDNVLEFQQARDLTWRWGVTSLEVDDTPFI</sequence>
<feature type="region of interest" description="Disordered" evidence="1">
    <location>
        <begin position="1714"/>
        <end position="1737"/>
    </location>
</feature>
<gene>
    <name evidence="2" type="ORF">ACFORG_16655</name>
</gene>
<dbReference type="SMART" id="SM00710">
    <property type="entry name" value="PbH1"/>
    <property type="match status" value="16"/>
</dbReference>
<dbReference type="InterPro" id="IPR012334">
    <property type="entry name" value="Pectin_lyas_fold"/>
</dbReference>
<dbReference type="InterPro" id="IPR001343">
    <property type="entry name" value="Hemolysn_Ca-bd"/>
</dbReference>
<dbReference type="SUPFAM" id="SSF51126">
    <property type="entry name" value="Pectin lyase-like"/>
    <property type="match status" value="5"/>
</dbReference>
<proteinExistence type="predicted"/>
<dbReference type="InterPro" id="IPR006626">
    <property type="entry name" value="PbH1"/>
</dbReference>
<dbReference type="InterPro" id="IPR011049">
    <property type="entry name" value="Serralysin-like_metalloprot_C"/>
</dbReference>
<dbReference type="SUPFAM" id="SSF51120">
    <property type="entry name" value="beta-Roll"/>
    <property type="match status" value="2"/>
</dbReference>